<dbReference type="Proteomes" id="UP000715781">
    <property type="component" value="Unassembled WGS sequence"/>
</dbReference>
<gene>
    <name evidence="1" type="ORF">KME32_07580</name>
</gene>
<protein>
    <submittedName>
        <fullName evidence="1">DUF2795 domain-containing protein</fullName>
    </submittedName>
</protein>
<reference evidence="1" key="2">
    <citation type="journal article" date="2022" name="Microbiol. Resour. Announc.">
        <title>Metagenome Sequencing to Explore Phylogenomics of Terrestrial Cyanobacteria.</title>
        <authorList>
            <person name="Ward R.D."/>
            <person name="Stajich J.E."/>
            <person name="Johansen J.R."/>
            <person name="Huntemann M."/>
            <person name="Clum A."/>
            <person name="Foster B."/>
            <person name="Foster B."/>
            <person name="Roux S."/>
            <person name="Palaniappan K."/>
            <person name="Varghese N."/>
            <person name="Mukherjee S."/>
            <person name="Reddy T.B.K."/>
            <person name="Daum C."/>
            <person name="Copeland A."/>
            <person name="Chen I.A."/>
            <person name="Ivanova N.N."/>
            <person name="Kyrpides N.C."/>
            <person name="Shapiro N."/>
            <person name="Eloe-Fadrosh E.A."/>
            <person name="Pietrasiak N."/>
        </authorList>
    </citation>
    <scope>NUCLEOTIDE SEQUENCE</scope>
    <source>
        <strain evidence="1">JT2-VF2</strain>
    </source>
</reference>
<dbReference type="InterPro" id="IPR021527">
    <property type="entry name" value="DUF2795"/>
</dbReference>
<comment type="caution">
    <text evidence="1">The sequence shown here is derived from an EMBL/GenBank/DDBJ whole genome shotgun (WGS) entry which is preliminary data.</text>
</comment>
<reference evidence="1" key="1">
    <citation type="submission" date="2021-05" db="EMBL/GenBank/DDBJ databases">
        <authorList>
            <person name="Pietrasiak N."/>
            <person name="Ward R."/>
            <person name="Stajich J.E."/>
            <person name="Kurbessoian T."/>
        </authorList>
    </citation>
    <scope>NUCLEOTIDE SEQUENCE</scope>
    <source>
        <strain evidence="1">JT2-VF2</strain>
    </source>
</reference>
<evidence type="ECO:0000313" key="1">
    <source>
        <dbReference type="EMBL" id="MBW4561009.1"/>
    </source>
</evidence>
<proteinExistence type="predicted"/>
<sequence length="64" mass="7384">MNTLNLVQLNKSLNEVDYPISKKDLIKNAEEKGIDEKVLRVLKKIPYKNYDTPTDVSEAIEHLN</sequence>
<dbReference type="Pfam" id="PF11387">
    <property type="entry name" value="DUF2795"/>
    <property type="match status" value="1"/>
</dbReference>
<dbReference type="EMBL" id="JAHHHN010000003">
    <property type="protein sequence ID" value="MBW4561009.1"/>
    <property type="molecule type" value="Genomic_DNA"/>
</dbReference>
<dbReference type="AlphaFoldDB" id="A0A951PVE6"/>
<organism evidence="1 2">
    <name type="scientific">Mojavia pulchra JT2-VF2</name>
    <dbReference type="NCBI Taxonomy" id="287848"/>
    <lineage>
        <taxon>Bacteria</taxon>
        <taxon>Bacillati</taxon>
        <taxon>Cyanobacteriota</taxon>
        <taxon>Cyanophyceae</taxon>
        <taxon>Nostocales</taxon>
        <taxon>Nostocaceae</taxon>
    </lineage>
</organism>
<evidence type="ECO:0000313" key="2">
    <source>
        <dbReference type="Proteomes" id="UP000715781"/>
    </source>
</evidence>
<accession>A0A951PVE6</accession>
<name>A0A951PVE6_9NOST</name>